<dbReference type="InterPro" id="IPR000292">
    <property type="entry name" value="For/NO2_transpt"/>
</dbReference>
<dbReference type="EMBL" id="QRDT01000009">
    <property type="protein sequence ID" value="RED35246.1"/>
    <property type="molecule type" value="Genomic_DNA"/>
</dbReference>
<keyword evidence="3 6" id="KW-1133">Transmembrane helix</keyword>
<feature type="transmembrane region" description="Helical" evidence="6">
    <location>
        <begin position="61"/>
        <end position="80"/>
    </location>
</feature>
<feature type="transmembrane region" description="Helical" evidence="6">
    <location>
        <begin position="189"/>
        <end position="211"/>
    </location>
</feature>
<feature type="transmembrane region" description="Helical" evidence="6">
    <location>
        <begin position="218"/>
        <end position="238"/>
    </location>
</feature>
<reference evidence="7 10" key="2">
    <citation type="submission" date="2018-07" db="EMBL/GenBank/DDBJ databases">
        <title>Genomic Encyclopedia of Archaeal and Bacterial Type Strains, Phase II (KMG-II): from individual species to whole genera.</title>
        <authorList>
            <person name="Goeker M."/>
        </authorList>
    </citation>
    <scope>NUCLEOTIDE SEQUENCE [LARGE SCALE GENOMIC DNA]</scope>
    <source>
        <strain evidence="7 10">JA575</strain>
    </source>
</reference>
<dbReference type="Proteomes" id="UP000256343">
    <property type="component" value="Unassembled WGS sequence"/>
</dbReference>
<evidence type="ECO:0000313" key="10">
    <source>
        <dbReference type="Proteomes" id="UP000256343"/>
    </source>
</evidence>
<reference evidence="8 9" key="1">
    <citation type="submission" date="2017-08" db="EMBL/GenBank/DDBJ databases">
        <authorList>
            <person name="de Groot N.N."/>
        </authorList>
    </citation>
    <scope>NUCLEOTIDE SEQUENCE [LARGE SCALE GENOMIC DNA]</scope>
    <source>
        <strain evidence="8 9">JA575</strain>
    </source>
</reference>
<dbReference type="PANTHER" id="PTHR30520">
    <property type="entry name" value="FORMATE TRANSPORTER-RELATED"/>
    <property type="match status" value="1"/>
</dbReference>
<sequence length="290" mass="31582">MASAQHYHSPDSTRVAADTPANHAPISEREVEDVEARSTPRTPVIYEIVRRLGEEEMARPVVSLWWSGLAAGLSISFSLLAQAVLQQHLEPAGWRLLVTSFGYSIGFLMVVLGRQQLFTENTITVVLPVIADWSIGNLGRAARLWAVVLLANFAGTLFAAAFCSFTPAIDPDLKREMLELSRHALAYGWLDSMFRAIAAGFLIAAMVWLLPSAEGSQVWIIIVMTWLISAGGFLHIVAGSMEAFMLMWDGSVSVVQVLGGFIAPVLIGNVFGGTALFALLTYAQVMKEMK</sequence>
<evidence type="ECO:0000313" key="7">
    <source>
        <dbReference type="EMBL" id="RED35246.1"/>
    </source>
</evidence>
<dbReference type="AlphaFoldDB" id="A0A336JRN9"/>
<dbReference type="RefSeq" id="WP_114358000.1">
    <property type="nucleotide sequence ID" value="NZ_QRDT01000009.1"/>
</dbReference>
<evidence type="ECO:0000313" key="8">
    <source>
        <dbReference type="EMBL" id="SSW90936.1"/>
    </source>
</evidence>
<keyword evidence="4 6" id="KW-0472">Membrane</keyword>
<dbReference type="InterPro" id="IPR023271">
    <property type="entry name" value="Aquaporin-like"/>
</dbReference>
<evidence type="ECO:0000256" key="2">
    <source>
        <dbReference type="ARBA" id="ARBA00022692"/>
    </source>
</evidence>
<dbReference type="GO" id="GO:0005886">
    <property type="term" value="C:plasma membrane"/>
    <property type="evidence" value="ECO:0007669"/>
    <property type="project" value="TreeGrafter"/>
</dbReference>
<evidence type="ECO:0000256" key="4">
    <source>
        <dbReference type="ARBA" id="ARBA00023136"/>
    </source>
</evidence>
<evidence type="ECO:0000256" key="6">
    <source>
        <dbReference type="SAM" id="Phobius"/>
    </source>
</evidence>
<feature type="region of interest" description="Disordered" evidence="5">
    <location>
        <begin position="1"/>
        <end position="36"/>
    </location>
</feature>
<dbReference type="Gene3D" id="1.20.1080.10">
    <property type="entry name" value="Glycerol uptake facilitator protein"/>
    <property type="match status" value="1"/>
</dbReference>
<dbReference type="PANTHER" id="PTHR30520:SF2">
    <property type="entry name" value="INNER MEMBRANE PROTEIN YFDC"/>
    <property type="match status" value="1"/>
</dbReference>
<protein>
    <submittedName>
        <fullName evidence="8">Formate/nitrite transporter FocA (FNT family)</fullName>
    </submittedName>
</protein>
<evidence type="ECO:0000256" key="1">
    <source>
        <dbReference type="ARBA" id="ARBA00004141"/>
    </source>
</evidence>
<feature type="transmembrane region" description="Helical" evidence="6">
    <location>
        <begin position="258"/>
        <end position="283"/>
    </location>
</feature>
<feature type="transmembrane region" description="Helical" evidence="6">
    <location>
        <begin position="92"/>
        <end position="112"/>
    </location>
</feature>
<keyword evidence="2 6" id="KW-0812">Transmembrane</keyword>
<dbReference type="EMBL" id="UFQQ01000009">
    <property type="protein sequence ID" value="SSW90936.1"/>
    <property type="molecule type" value="Genomic_DNA"/>
</dbReference>
<name>A0A336JRN9_9BRAD</name>
<dbReference type="OrthoDB" id="261587at2"/>
<dbReference type="GO" id="GO:0015499">
    <property type="term" value="F:formate transmembrane transporter activity"/>
    <property type="evidence" value="ECO:0007669"/>
    <property type="project" value="TreeGrafter"/>
</dbReference>
<gene>
    <name evidence="7" type="ORF">BJ125_10990</name>
    <name evidence="8" type="ORF">SAMN05892882_10990</name>
</gene>
<accession>A0A336JRN9</accession>
<dbReference type="Proteomes" id="UP000252631">
    <property type="component" value="Unassembled WGS sequence"/>
</dbReference>
<organism evidence="8 9">
    <name type="scientific">Rhodopseudomonas pentothenatexigens</name>
    <dbReference type="NCBI Taxonomy" id="999699"/>
    <lineage>
        <taxon>Bacteria</taxon>
        <taxon>Pseudomonadati</taxon>
        <taxon>Pseudomonadota</taxon>
        <taxon>Alphaproteobacteria</taxon>
        <taxon>Hyphomicrobiales</taxon>
        <taxon>Nitrobacteraceae</taxon>
        <taxon>Rhodopseudomonas</taxon>
    </lineage>
</organism>
<feature type="transmembrane region" description="Helical" evidence="6">
    <location>
        <begin position="144"/>
        <end position="169"/>
    </location>
</feature>
<keyword evidence="10" id="KW-1185">Reference proteome</keyword>
<dbReference type="Pfam" id="PF01226">
    <property type="entry name" value="Form_Nir_trans"/>
    <property type="match status" value="1"/>
</dbReference>
<feature type="compositionally biased region" description="Basic and acidic residues" evidence="5">
    <location>
        <begin position="26"/>
        <end position="36"/>
    </location>
</feature>
<proteinExistence type="predicted"/>
<evidence type="ECO:0000256" key="3">
    <source>
        <dbReference type="ARBA" id="ARBA00022989"/>
    </source>
</evidence>
<evidence type="ECO:0000256" key="5">
    <source>
        <dbReference type="SAM" id="MobiDB-lite"/>
    </source>
</evidence>
<evidence type="ECO:0000313" key="9">
    <source>
        <dbReference type="Proteomes" id="UP000252631"/>
    </source>
</evidence>
<comment type="subcellular location">
    <subcellularLocation>
        <location evidence="1">Membrane</location>
        <topology evidence="1">Multi-pass membrane protein</topology>
    </subcellularLocation>
</comment>